<dbReference type="Pfam" id="PF00069">
    <property type="entry name" value="Pkinase"/>
    <property type="match status" value="1"/>
</dbReference>
<evidence type="ECO:0000256" key="10">
    <source>
        <dbReference type="SAM" id="MobiDB-lite"/>
    </source>
</evidence>
<dbReference type="SMART" id="SM00220">
    <property type="entry name" value="S_TKc"/>
    <property type="match status" value="1"/>
</dbReference>
<dbReference type="Gene3D" id="3.30.200.20">
    <property type="entry name" value="Phosphorylase Kinase, domain 1"/>
    <property type="match status" value="1"/>
</dbReference>
<dbReference type="InterPro" id="IPR017441">
    <property type="entry name" value="Protein_kinase_ATP_BS"/>
</dbReference>
<dbReference type="PANTHER" id="PTHR24356">
    <property type="entry name" value="SERINE/THREONINE-PROTEIN KINASE"/>
    <property type="match status" value="1"/>
</dbReference>
<keyword evidence="3" id="KW-0808">Transferase</keyword>
<dbReference type="EMBL" id="HBEG01023643">
    <property type="protein sequence ID" value="CAD8359407.1"/>
    <property type="molecule type" value="Transcribed_RNA"/>
</dbReference>
<keyword evidence="5" id="KW-0418">Kinase</keyword>
<feature type="binding site" evidence="9">
    <location>
        <position position="154"/>
    </location>
    <ligand>
        <name>ATP</name>
        <dbReference type="ChEBI" id="CHEBI:30616"/>
    </ligand>
</feature>
<sequence length="518" mass="56989">MSSSLQAGSESSGCPKQPPLTTTGVAPWGFQGSRGSGPLAPTAEQPPARRHMQELQAFREDEDEEAGAKEKSGIERVHTYLKVLCPDVSVDATDNMPWQAALMAESPTLLPTLKFHQLVFSHEDIGKGAFSIVRYARAIDKEKTQSQWPEYAVKVIDTKTMEDLGYEASVNREICVLRMLSHPGIARMVSSFRWRDGAYLVLEYASRGDLHSILVRMGKLEECTVQFFLGEVIAALNAIHEVGFVYGDLKPENVVVTSSCHAKLADFGGCRPLTREARERTQHSLLRSLRSGDWRAADAAENPLVSEEAYAVSSDDSRVEGTTMYLPPEVVRGGAPTLAADAWALGCLEYQLLSGRPPIWVESECEEDLRSRIVSFSLDLASEALNDLSERARGLASRLLEPDTAQRLSVVGAASAPFFEGLDVFALYKKARGPDLPVFEKASAPAGDERWQKRQFSKIWTVMPLPQDYALPDSFGDKVACTLILETDTECGTPFADESWALGREATFARSNSQFESL</sequence>
<evidence type="ECO:0000259" key="11">
    <source>
        <dbReference type="PROSITE" id="PS50011"/>
    </source>
</evidence>
<dbReference type="GO" id="GO:0005524">
    <property type="term" value="F:ATP binding"/>
    <property type="evidence" value="ECO:0007669"/>
    <property type="project" value="UniProtKB-UniRule"/>
</dbReference>
<dbReference type="PROSITE" id="PS50011">
    <property type="entry name" value="PROTEIN_KINASE_DOM"/>
    <property type="match status" value="1"/>
</dbReference>
<proteinExistence type="predicted"/>
<comment type="catalytic activity">
    <reaction evidence="8">
        <text>L-seryl-[protein] + ATP = O-phospho-L-seryl-[protein] + ADP + H(+)</text>
        <dbReference type="Rhea" id="RHEA:17989"/>
        <dbReference type="Rhea" id="RHEA-COMP:9863"/>
        <dbReference type="Rhea" id="RHEA-COMP:11604"/>
        <dbReference type="ChEBI" id="CHEBI:15378"/>
        <dbReference type="ChEBI" id="CHEBI:29999"/>
        <dbReference type="ChEBI" id="CHEBI:30616"/>
        <dbReference type="ChEBI" id="CHEBI:83421"/>
        <dbReference type="ChEBI" id="CHEBI:456216"/>
        <dbReference type="EC" id="2.7.11.1"/>
    </reaction>
</comment>
<dbReference type="InterPro" id="IPR000719">
    <property type="entry name" value="Prot_kinase_dom"/>
</dbReference>
<feature type="domain" description="Protein kinase" evidence="11">
    <location>
        <begin position="119"/>
        <end position="419"/>
    </location>
</feature>
<dbReference type="PROSITE" id="PS00107">
    <property type="entry name" value="PROTEIN_KINASE_ATP"/>
    <property type="match status" value="1"/>
</dbReference>
<evidence type="ECO:0000256" key="7">
    <source>
        <dbReference type="ARBA" id="ARBA00047899"/>
    </source>
</evidence>
<dbReference type="PANTHER" id="PTHR24356:SF163">
    <property type="entry name" value="3-PHOSPHOINOSITIDE-DEPENDENT PROTEIN KINASE 1-RELATED"/>
    <property type="match status" value="1"/>
</dbReference>
<evidence type="ECO:0000256" key="8">
    <source>
        <dbReference type="ARBA" id="ARBA00048679"/>
    </source>
</evidence>
<dbReference type="InterPro" id="IPR050236">
    <property type="entry name" value="Ser_Thr_kinase_AGC"/>
</dbReference>
<gene>
    <name evidence="12" type="ORF">PBAH0796_LOCUS14318</name>
</gene>
<comment type="catalytic activity">
    <reaction evidence="7">
        <text>L-threonyl-[protein] + ATP = O-phospho-L-threonyl-[protein] + ADP + H(+)</text>
        <dbReference type="Rhea" id="RHEA:46608"/>
        <dbReference type="Rhea" id="RHEA-COMP:11060"/>
        <dbReference type="Rhea" id="RHEA-COMP:11605"/>
        <dbReference type="ChEBI" id="CHEBI:15378"/>
        <dbReference type="ChEBI" id="CHEBI:30013"/>
        <dbReference type="ChEBI" id="CHEBI:30616"/>
        <dbReference type="ChEBI" id="CHEBI:61977"/>
        <dbReference type="ChEBI" id="CHEBI:456216"/>
        <dbReference type="EC" id="2.7.11.1"/>
    </reaction>
</comment>
<dbReference type="GO" id="GO:0035556">
    <property type="term" value="P:intracellular signal transduction"/>
    <property type="evidence" value="ECO:0007669"/>
    <property type="project" value="TreeGrafter"/>
</dbReference>
<organism evidence="12">
    <name type="scientific">Pyrodinium bahamense</name>
    <dbReference type="NCBI Taxonomy" id="73915"/>
    <lineage>
        <taxon>Eukaryota</taxon>
        <taxon>Sar</taxon>
        <taxon>Alveolata</taxon>
        <taxon>Dinophyceae</taxon>
        <taxon>Gonyaulacales</taxon>
        <taxon>Pyrocystaceae</taxon>
        <taxon>Pyrodinium</taxon>
    </lineage>
</organism>
<evidence type="ECO:0000256" key="2">
    <source>
        <dbReference type="ARBA" id="ARBA00022527"/>
    </source>
</evidence>
<keyword evidence="6 9" id="KW-0067">ATP-binding</keyword>
<dbReference type="AlphaFoldDB" id="A0A7S0ACV4"/>
<evidence type="ECO:0000256" key="5">
    <source>
        <dbReference type="ARBA" id="ARBA00022777"/>
    </source>
</evidence>
<evidence type="ECO:0000256" key="3">
    <source>
        <dbReference type="ARBA" id="ARBA00022679"/>
    </source>
</evidence>
<evidence type="ECO:0000256" key="6">
    <source>
        <dbReference type="ARBA" id="ARBA00022840"/>
    </source>
</evidence>
<dbReference type="EC" id="2.7.11.1" evidence="1"/>
<dbReference type="Gene3D" id="1.10.510.10">
    <property type="entry name" value="Transferase(Phosphotransferase) domain 1"/>
    <property type="match status" value="1"/>
</dbReference>
<evidence type="ECO:0000313" key="12">
    <source>
        <dbReference type="EMBL" id="CAD8359407.1"/>
    </source>
</evidence>
<dbReference type="InterPro" id="IPR011009">
    <property type="entry name" value="Kinase-like_dom_sf"/>
</dbReference>
<keyword evidence="2" id="KW-0723">Serine/threonine-protein kinase</keyword>
<name>A0A7S0ACV4_9DINO</name>
<evidence type="ECO:0000256" key="9">
    <source>
        <dbReference type="PROSITE-ProRule" id="PRU10141"/>
    </source>
</evidence>
<keyword evidence="4 9" id="KW-0547">Nucleotide-binding</keyword>
<dbReference type="PROSITE" id="PS00108">
    <property type="entry name" value="PROTEIN_KINASE_ST"/>
    <property type="match status" value="1"/>
</dbReference>
<dbReference type="SUPFAM" id="SSF56112">
    <property type="entry name" value="Protein kinase-like (PK-like)"/>
    <property type="match status" value="1"/>
</dbReference>
<evidence type="ECO:0000256" key="4">
    <source>
        <dbReference type="ARBA" id="ARBA00022741"/>
    </source>
</evidence>
<feature type="region of interest" description="Disordered" evidence="10">
    <location>
        <begin position="1"/>
        <end position="49"/>
    </location>
</feature>
<protein>
    <recommendedName>
        <fullName evidence="1">non-specific serine/threonine protein kinase</fullName>
        <ecNumber evidence="1">2.7.11.1</ecNumber>
    </recommendedName>
</protein>
<dbReference type="GO" id="GO:0004674">
    <property type="term" value="F:protein serine/threonine kinase activity"/>
    <property type="evidence" value="ECO:0007669"/>
    <property type="project" value="UniProtKB-KW"/>
</dbReference>
<reference evidence="12" key="1">
    <citation type="submission" date="2021-01" db="EMBL/GenBank/DDBJ databases">
        <authorList>
            <person name="Corre E."/>
            <person name="Pelletier E."/>
            <person name="Niang G."/>
            <person name="Scheremetjew M."/>
            <person name="Finn R."/>
            <person name="Kale V."/>
            <person name="Holt S."/>
            <person name="Cochrane G."/>
            <person name="Meng A."/>
            <person name="Brown T."/>
            <person name="Cohen L."/>
        </authorList>
    </citation>
    <scope>NUCLEOTIDE SEQUENCE</scope>
    <source>
        <strain evidence="12">Pbaha01</strain>
    </source>
</reference>
<evidence type="ECO:0000256" key="1">
    <source>
        <dbReference type="ARBA" id="ARBA00012513"/>
    </source>
</evidence>
<accession>A0A7S0ACV4</accession>
<feature type="compositionally biased region" description="Low complexity" evidence="10">
    <location>
        <begin position="1"/>
        <end position="12"/>
    </location>
</feature>
<dbReference type="InterPro" id="IPR008271">
    <property type="entry name" value="Ser/Thr_kinase_AS"/>
</dbReference>